<evidence type="ECO:0000313" key="7">
    <source>
        <dbReference type="EMBL" id="QXE22719.1"/>
    </source>
</evidence>
<keyword evidence="5" id="KW-0482">Metalloprotease</keyword>
<dbReference type="EMBL" id="CP021056">
    <property type="protein sequence ID" value="QXE22719.1"/>
    <property type="molecule type" value="Genomic_DNA"/>
</dbReference>
<dbReference type="GO" id="GO:0008270">
    <property type="term" value="F:zinc ion binding"/>
    <property type="evidence" value="ECO:0007669"/>
    <property type="project" value="TreeGrafter"/>
</dbReference>
<evidence type="ECO:0000256" key="2">
    <source>
        <dbReference type="ARBA" id="ARBA00022723"/>
    </source>
</evidence>
<dbReference type="RefSeq" id="WP_190601741.1">
    <property type="nucleotide sequence ID" value="NZ_CP021056.1"/>
</dbReference>
<keyword evidence="3" id="KW-0378">Hydrolase</keyword>
<reference evidence="7" key="1">
    <citation type="submission" date="2017-04" db="EMBL/GenBank/DDBJ databases">
        <title>Genome deletions in a multicellular cyanobacterial endosymbiont for morphological adaptation in marine diatoms.</title>
        <authorList>
            <person name="Wang Y."/>
            <person name="Gao H."/>
            <person name="Li R."/>
            <person name="Xu X."/>
        </authorList>
    </citation>
    <scope>NUCLEOTIDE SEQUENCE</scope>
    <source>
        <strain evidence="7">FACHB 800</strain>
    </source>
</reference>
<organism evidence="7 8">
    <name type="scientific">Richelia sinica FACHB-800</name>
    <dbReference type="NCBI Taxonomy" id="1357546"/>
    <lineage>
        <taxon>Bacteria</taxon>
        <taxon>Bacillati</taxon>
        <taxon>Cyanobacteriota</taxon>
        <taxon>Cyanophyceae</taxon>
        <taxon>Nostocales</taxon>
        <taxon>Nostocaceae</taxon>
        <taxon>Richelia</taxon>
    </lineage>
</organism>
<dbReference type="InterPro" id="IPR028090">
    <property type="entry name" value="JAB_dom_prok"/>
</dbReference>
<protein>
    <submittedName>
        <fullName evidence="7">Mov34/MPN/PAD-1 family protein</fullName>
    </submittedName>
</protein>
<keyword evidence="1" id="KW-0645">Protease</keyword>
<evidence type="ECO:0000259" key="6">
    <source>
        <dbReference type="SMART" id="SM00232"/>
    </source>
</evidence>
<feature type="domain" description="JAB1/MPN/MOV34 metalloenzyme" evidence="6">
    <location>
        <begin position="2"/>
        <end position="148"/>
    </location>
</feature>
<dbReference type="Pfam" id="PF14464">
    <property type="entry name" value="Prok-JAB"/>
    <property type="match status" value="1"/>
</dbReference>
<dbReference type="InterPro" id="IPR000555">
    <property type="entry name" value="JAMM/MPN+_dom"/>
</dbReference>
<evidence type="ECO:0000313" key="8">
    <source>
        <dbReference type="Proteomes" id="UP000683511"/>
    </source>
</evidence>
<evidence type="ECO:0000256" key="4">
    <source>
        <dbReference type="ARBA" id="ARBA00022833"/>
    </source>
</evidence>
<dbReference type="InterPro" id="IPR051929">
    <property type="entry name" value="VirAsm_ModProt"/>
</dbReference>
<dbReference type="KEGG" id="rsin:B6N60_01405"/>
<dbReference type="FunFam" id="3.40.140.10:FF:000085">
    <property type="entry name" value="Mov34/MPN/PAD-1 family protein"/>
    <property type="match status" value="1"/>
</dbReference>
<dbReference type="PANTHER" id="PTHR34858:SF1">
    <property type="entry name" value="CYSO-CYSTEINE PEPTIDASE"/>
    <property type="match status" value="1"/>
</dbReference>
<dbReference type="GO" id="GO:0006508">
    <property type="term" value="P:proteolysis"/>
    <property type="evidence" value="ECO:0007669"/>
    <property type="project" value="UniProtKB-KW"/>
</dbReference>
<dbReference type="AlphaFoldDB" id="A0A975T630"/>
<dbReference type="Proteomes" id="UP000683511">
    <property type="component" value="Chromosome"/>
</dbReference>
<evidence type="ECO:0000256" key="1">
    <source>
        <dbReference type="ARBA" id="ARBA00022670"/>
    </source>
</evidence>
<dbReference type="PANTHER" id="PTHR34858">
    <property type="entry name" value="CYSO-CYSTEINE PEPTIDASE"/>
    <property type="match status" value="1"/>
</dbReference>
<proteinExistence type="predicted"/>
<dbReference type="CDD" id="cd08070">
    <property type="entry name" value="MPN_like"/>
    <property type="match status" value="1"/>
</dbReference>
<evidence type="ECO:0000256" key="3">
    <source>
        <dbReference type="ARBA" id="ARBA00022801"/>
    </source>
</evidence>
<keyword evidence="2" id="KW-0479">Metal-binding</keyword>
<dbReference type="Gene3D" id="3.40.140.10">
    <property type="entry name" value="Cytidine Deaminase, domain 2"/>
    <property type="match status" value="1"/>
</dbReference>
<name>A0A975T630_9NOST</name>
<keyword evidence="8" id="KW-1185">Reference proteome</keyword>
<accession>A0A975T630</accession>
<dbReference type="GO" id="GO:0008235">
    <property type="term" value="F:metalloexopeptidase activity"/>
    <property type="evidence" value="ECO:0007669"/>
    <property type="project" value="TreeGrafter"/>
</dbReference>
<dbReference type="SMART" id="SM00232">
    <property type="entry name" value="JAB_MPN"/>
    <property type="match status" value="1"/>
</dbReference>
<dbReference type="SUPFAM" id="SSF102712">
    <property type="entry name" value="JAB1/MPN domain"/>
    <property type="match status" value="1"/>
</dbReference>
<gene>
    <name evidence="7" type="ORF">B6N60_01405</name>
</gene>
<sequence>MLIKLRKEHVQIINTHGESTYPDECCGVILGYLLDDTKIVEEVILTANAWSTEGDNFAEAENLETTRRRYAIAPQVMLKMQKEARSRNLSIIGIYHSHPDYPAIPSEWDRLYAWPVYSYIIVSVQNSQARELQSWCLDENHQFQTETIELII</sequence>
<evidence type="ECO:0000256" key="5">
    <source>
        <dbReference type="ARBA" id="ARBA00023049"/>
    </source>
</evidence>
<keyword evidence="4" id="KW-0862">Zinc</keyword>